<evidence type="ECO:0000313" key="3">
    <source>
        <dbReference type="Proteomes" id="UP001200557"/>
    </source>
</evidence>
<feature type="region of interest" description="Disordered" evidence="1">
    <location>
        <begin position="55"/>
        <end position="75"/>
    </location>
</feature>
<comment type="caution">
    <text evidence="2">The sequence shown here is derived from an EMBL/GenBank/DDBJ whole genome shotgun (WGS) entry which is preliminary data.</text>
</comment>
<reference evidence="2 3" key="1">
    <citation type="submission" date="2022-01" db="EMBL/GenBank/DDBJ databases">
        <title>Octadecabacter sp. nov., isolated from a marine alga.</title>
        <authorList>
            <person name="Jin M.S."/>
            <person name="Kim H.M."/>
            <person name="Han D.M."/>
            <person name="Jung J.J."/>
            <person name="Jeon C.O."/>
        </authorList>
    </citation>
    <scope>NUCLEOTIDE SEQUENCE [LARGE SCALE GENOMIC DNA]</scope>
    <source>
        <strain evidence="2 3">G9-8</strain>
    </source>
</reference>
<accession>A0ABS9CZY5</accession>
<name>A0ABS9CZY5_9RHOB</name>
<sequence length="127" mass="14867">MRYLFCPSRCAYKRRTALTVPSLLNENRSLSHFLPSDEIAYAKLRARHPFHTSVSDPVRRKENNTFSRRNAQKRPQVANEIEHLARIDRRFDHGAYFLSIKTHPVRVRLTIGARRGRAARGRPIDLF</sequence>
<dbReference type="RefSeq" id="WP_235227164.1">
    <property type="nucleotide sequence ID" value="NZ_JAKGAQ010000005.1"/>
</dbReference>
<protein>
    <submittedName>
        <fullName evidence="2">Uncharacterized protein</fullName>
    </submittedName>
</protein>
<dbReference type="EMBL" id="JAKGAQ010000005">
    <property type="protein sequence ID" value="MCF2872840.1"/>
    <property type="molecule type" value="Genomic_DNA"/>
</dbReference>
<evidence type="ECO:0000313" key="2">
    <source>
        <dbReference type="EMBL" id="MCF2872840.1"/>
    </source>
</evidence>
<dbReference type="Proteomes" id="UP001200557">
    <property type="component" value="Unassembled WGS sequence"/>
</dbReference>
<proteinExistence type="predicted"/>
<gene>
    <name evidence="2" type="ORF">L0664_17365</name>
</gene>
<keyword evidence="3" id="KW-1185">Reference proteome</keyword>
<organism evidence="2 3">
    <name type="scientific">Octadecabacter dasysiphoniae</name>
    <dbReference type="NCBI Taxonomy" id="2909341"/>
    <lineage>
        <taxon>Bacteria</taxon>
        <taxon>Pseudomonadati</taxon>
        <taxon>Pseudomonadota</taxon>
        <taxon>Alphaproteobacteria</taxon>
        <taxon>Rhodobacterales</taxon>
        <taxon>Roseobacteraceae</taxon>
        <taxon>Octadecabacter</taxon>
    </lineage>
</organism>
<evidence type="ECO:0000256" key="1">
    <source>
        <dbReference type="SAM" id="MobiDB-lite"/>
    </source>
</evidence>